<dbReference type="InterPro" id="IPR051818">
    <property type="entry name" value="TPP_dependent_decarboxylase"/>
</dbReference>
<evidence type="ECO:0000313" key="6">
    <source>
        <dbReference type="Proteomes" id="UP000240429"/>
    </source>
</evidence>
<dbReference type="GO" id="GO:0016831">
    <property type="term" value="F:carboxy-lyase activity"/>
    <property type="evidence" value="ECO:0007669"/>
    <property type="project" value="UniProtKB-KW"/>
</dbReference>
<gene>
    <name evidence="5" type="ORF">C6Y14_22855</name>
</gene>
<dbReference type="AlphaFoldDB" id="A0A2P8Q4F5"/>
<keyword evidence="5" id="KW-0670">Pyruvate</keyword>
<dbReference type="PROSITE" id="PS00187">
    <property type="entry name" value="TPP_ENZYMES"/>
    <property type="match status" value="1"/>
</dbReference>
<organism evidence="5 6">
    <name type="scientific">Streptomyces dioscori</name>
    <dbReference type="NCBI Taxonomy" id="2109333"/>
    <lineage>
        <taxon>Bacteria</taxon>
        <taxon>Bacillati</taxon>
        <taxon>Actinomycetota</taxon>
        <taxon>Actinomycetes</taxon>
        <taxon>Kitasatosporales</taxon>
        <taxon>Streptomycetaceae</taxon>
        <taxon>Streptomyces</taxon>
        <taxon>Streptomyces aurantiacus group</taxon>
    </lineage>
</organism>
<dbReference type="Pfam" id="PF02775">
    <property type="entry name" value="TPP_enzyme_C"/>
    <property type="match status" value="1"/>
</dbReference>
<keyword evidence="2" id="KW-0786">Thiamine pyrophosphate</keyword>
<dbReference type="Gene3D" id="3.40.50.970">
    <property type="match status" value="1"/>
</dbReference>
<sequence>MPYGIGVVVFMSLRGWPDPRGDEPQHAVMGHSGHALLDALGVAHWTLDGGTGAGAGAGAGAGVRAGAGADAGSGAGSGDAGDTGGLDDAARVLDAAVARAGAGEPAFVLVPRGTFGSAPGIGGVGGVGGVGEGRAEGTARAPVSRTEAVRLIAAHLPPATAVVATTGYTSRDLCAAADRDGSFYMQGSMGHASALGLGLAASMPRRPVLVLDGDGAALMHLGTLSTIGAEAPENLVHVVLDNGVYASTGGQPTTSATTDLAQVAAAAGYRGTARCATRTDLSGALKVAFGTPGPHFLHVGISATGPVPPRVTDGISPTRLRERFAHWAREDA</sequence>
<evidence type="ECO:0000256" key="3">
    <source>
        <dbReference type="ARBA" id="ARBA00023239"/>
    </source>
</evidence>
<dbReference type="PANTHER" id="PTHR42818:SF1">
    <property type="entry name" value="SULFOPYRUVATE DECARBOXYLASE"/>
    <property type="match status" value="1"/>
</dbReference>
<dbReference type="InterPro" id="IPR011766">
    <property type="entry name" value="TPP_enzyme_TPP-bd"/>
</dbReference>
<dbReference type="Proteomes" id="UP000240429">
    <property type="component" value="Unassembled WGS sequence"/>
</dbReference>
<proteinExistence type="predicted"/>
<comment type="caution">
    <text evidence="5">The sequence shown here is derived from an EMBL/GenBank/DDBJ whole genome shotgun (WGS) entry which is preliminary data.</text>
</comment>
<dbReference type="EMBL" id="PYBJ01000016">
    <property type="protein sequence ID" value="PSM41105.1"/>
    <property type="molecule type" value="Genomic_DNA"/>
</dbReference>
<name>A0A2P8Q4F5_9ACTN</name>
<dbReference type="PANTHER" id="PTHR42818">
    <property type="entry name" value="SULFOPYRUVATE DECARBOXYLASE SUBUNIT ALPHA"/>
    <property type="match status" value="1"/>
</dbReference>
<keyword evidence="3" id="KW-0456">Lyase</keyword>
<dbReference type="GO" id="GO:0030976">
    <property type="term" value="F:thiamine pyrophosphate binding"/>
    <property type="evidence" value="ECO:0007669"/>
    <property type="project" value="InterPro"/>
</dbReference>
<evidence type="ECO:0000256" key="1">
    <source>
        <dbReference type="ARBA" id="ARBA00022793"/>
    </source>
</evidence>
<evidence type="ECO:0000256" key="2">
    <source>
        <dbReference type="ARBA" id="ARBA00023052"/>
    </source>
</evidence>
<evidence type="ECO:0000313" key="5">
    <source>
        <dbReference type="EMBL" id="PSM41105.1"/>
    </source>
</evidence>
<dbReference type="GO" id="GO:0000287">
    <property type="term" value="F:magnesium ion binding"/>
    <property type="evidence" value="ECO:0007669"/>
    <property type="project" value="InterPro"/>
</dbReference>
<dbReference type="InterPro" id="IPR029061">
    <property type="entry name" value="THDP-binding"/>
</dbReference>
<evidence type="ECO:0000259" key="4">
    <source>
        <dbReference type="Pfam" id="PF02775"/>
    </source>
</evidence>
<dbReference type="SUPFAM" id="SSF52518">
    <property type="entry name" value="Thiamin diphosphate-binding fold (THDP-binding)"/>
    <property type="match status" value="1"/>
</dbReference>
<protein>
    <submittedName>
        <fullName evidence="5">Phosphonopyruvate decarboxylase</fullName>
    </submittedName>
</protein>
<dbReference type="InterPro" id="IPR000399">
    <property type="entry name" value="TPP-bd_CS"/>
</dbReference>
<feature type="domain" description="Thiamine pyrophosphate enzyme TPP-binding" evidence="4">
    <location>
        <begin position="185"/>
        <end position="299"/>
    </location>
</feature>
<accession>A0A2P8Q4F5</accession>
<keyword evidence="1" id="KW-0210">Decarboxylase</keyword>
<reference evidence="5 6" key="1">
    <citation type="submission" date="2018-03" db="EMBL/GenBank/DDBJ databases">
        <title>Streptomyces dioscori sp. nov., a novel endophytic actinobacterium isolated from bulbil of Dioscorea bulbifera L.</title>
        <authorList>
            <person name="Zhikuan W."/>
        </authorList>
    </citation>
    <scope>NUCLEOTIDE SEQUENCE [LARGE SCALE GENOMIC DNA]</scope>
    <source>
        <strain evidence="5 6">A217</strain>
    </source>
</reference>
<dbReference type="OrthoDB" id="9785953at2"/>
<keyword evidence="6" id="KW-1185">Reference proteome</keyword>